<proteinExistence type="predicted"/>
<dbReference type="EMBL" id="OX596091">
    <property type="protein sequence ID" value="CAN0551964.1"/>
    <property type="molecule type" value="Genomic_DNA"/>
</dbReference>
<accession>A0AC60A351</accession>
<dbReference type="Proteomes" id="UP001162501">
    <property type="component" value="Chromosome 7"/>
</dbReference>
<evidence type="ECO:0000313" key="1">
    <source>
        <dbReference type="EMBL" id="CAN0551964.1"/>
    </source>
</evidence>
<reference evidence="1" key="1">
    <citation type="submission" date="2023-05" db="EMBL/GenBank/DDBJ databases">
        <authorList>
            <consortium name="ELIXIR-Norway"/>
        </authorList>
    </citation>
    <scope>NUCLEOTIDE SEQUENCE</scope>
</reference>
<feature type="non-terminal residue" evidence="1">
    <location>
        <position position="1"/>
    </location>
</feature>
<protein>
    <submittedName>
        <fullName evidence="1">Uncharacterized protein</fullName>
    </submittedName>
</protein>
<name>A0AC60A351_RANTA</name>
<reference evidence="1" key="2">
    <citation type="submission" date="2025-03" db="EMBL/GenBank/DDBJ databases">
        <authorList>
            <consortium name="ELIXIR-Norway"/>
            <consortium name="Elixir Norway"/>
        </authorList>
    </citation>
    <scope>NUCLEOTIDE SEQUENCE</scope>
</reference>
<gene>
    <name evidence="1" type="ORF">MRATA1EN22A_LOCUS26329</name>
</gene>
<sequence>SRTQRLAGPSWKDGPQGTPGIPGIPGPIGQKGDPRENMDDYIRLAISERATLRSELNRIKNWLIFSLGKRVGKKFQGRVATPMNAEENRALKNLVTAEAFLGITDQETEGQFVDLTGRRVTYQNWNDGEPNNASPGEHCVTLLSDGTWNDIACSASFLTVNSVSEGA</sequence>
<evidence type="ECO:0000313" key="2">
    <source>
        <dbReference type="Proteomes" id="UP001162501"/>
    </source>
</evidence>
<organism evidence="1 2">
    <name type="scientific">Rangifer tarandus platyrhynchus</name>
    <name type="common">Svalbard reindeer</name>
    <dbReference type="NCBI Taxonomy" id="3082113"/>
    <lineage>
        <taxon>Eukaryota</taxon>
        <taxon>Metazoa</taxon>
        <taxon>Chordata</taxon>
        <taxon>Craniata</taxon>
        <taxon>Vertebrata</taxon>
        <taxon>Euteleostomi</taxon>
        <taxon>Mammalia</taxon>
        <taxon>Eutheria</taxon>
        <taxon>Laurasiatheria</taxon>
        <taxon>Artiodactyla</taxon>
        <taxon>Ruminantia</taxon>
        <taxon>Pecora</taxon>
        <taxon>Cervidae</taxon>
        <taxon>Odocoileinae</taxon>
        <taxon>Rangifer</taxon>
    </lineage>
</organism>